<feature type="signal peptide" evidence="5">
    <location>
        <begin position="1"/>
        <end position="20"/>
    </location>
</feature>
<dbReference type="GO" id="GO:0005783">
    <property type="term" value="C:endoplasmic reticulum"/>
    <property type="evidence" value="ECO:0007669"/>
    <property type="project" value="UniProtKB-SubCell"/>
</dbReference>
<dbReference type="GO" id="GO:0016323">
    <property type="term" value="C:basolateral plasma membrane"/>
    <property type="evidence" value="ECO:0007669"/>
    <property type="project" value="TreeGrafter"/>
</dbReference>
<dbReference type="GO" id="GO:0005794">
    <property type="term" value="C:Golgi apparatus"/>
    <property type="evidence" value="ECO:0007669"/>
    <property type="project" value="TreeGrafter"/>
</dbReference>
<dbReference type="SUPFAM" id="SSF48431">
    <property type="entry name" value="Lipovitellin-phosvitin complex, superhelical domain"/>
    <property type="match status" value="1"/>
</dbReference>
<evidence type="ECO:0000256" key="2">
    <source>
        <dbReference type="ARBA" id="ARBA00022448"/>
    </source>
</evidence>
<organism evidence="7 8">
    <name type="scientific">Acrobeloides nanus</name>
    <dbReference type="NCBI Taxonomy" id="290746"/>
    <lineage>
        <taxon>Eukaryota</taxon>
        <taxon>Metazoa</taxon>
        <taxon>Ecdysozoa</taxon>
        <taxon>Nematoda</taxon>
        <taxon>Chromadorea</taxon>
        <taxon>Rhabditida</taxon>
        <taxon>Tylenchina</taxon>
        <taxon>Cephalobomorpha</taxon>
        <taxon>Cephaloboidea</taxon>
        <taxon>Cephalobidae</taxon>
        <taxon>Acrobeloides</taxon>
    </lineage>
</organism>
<dbReference type="Gene3D" id="1.25.10.20">
    <property type="entry name" value="Vitellinogen, superhelical"/>
    <property type="match status" value="1"/>
</dbReference>
<reference evidence="8" key="1">
    <citation type="submission" date="2022-11" db="UniProtKB">
        <authorList>
            <consortium name="WormBaseParasite"/>
        </authorList>
    </citation>
    <scope>IDENTIFICATION</scope>
</reference>
<feature type="chain" id="PRO_5037572855" evidence="5">
    <location>
        <begin position="21"/>
        <end position="876"/>
    </location>
</feature>
<evidence type="ECO:0000256" key="3">
    <source>
        <dbReference type="ARBA" id="ARBA00022729"/>
    </source>
</evidence>
<keyword evidence="3 5" id="KW-0732">Signal</keyword>
<dbReference type="InterPro" id="IPR011030">
    <property type="entry name" value="Lipovitellin_superhlx_dom"/>
</dbReference>
<proteinExistence type="predicted"/>
<dbReference type="GO" id="GO:0008289">
    <property type="term" value="F:lipid binding"/>
    <property type="evidence" value="ECO:0007669"/>
    <property type="project" value="InterPro"/>
</dbReference>
<name>A0A914DTW5_9BILA</name>
<feature type="domain" description="MTP large subunit lipid-binding" evidence="6">
    <location>
        <begin position="699"/>
        <end position="873"/>
    </location>
</feature>
<dbReference type="Proteomes" id="UP000887540">
    <property type="component" value="Unplaced"/>
</dbReference>
<keyword evidence="2" id="KW-0813">Transport</keyword>
<dbReference type="AlphaFoldDB" id="A0A914DTW5"/>
<dbReference type="PANTHER" id="PTHR13024:SF0">
    <property type="entry name" value="MICROSOMAL TRIACYLGLYCEROL TRANSFER PROTEIN"/>
    <property type="match status" value="1"/>
</dbReference>
<evidence type="ECO:0000256" key="4">
    <source>
        <dbReference type="ARBA" id="ARBA00022824"/>
    </source>
</evidence>
<dbReference type="InterPro" id="IPR045811">
    <property type="entry name" value="MTP_lip-bd"/>
</dbReference>
<dbReference type="GO" id="GO:0042157">
    <property type="term" value="P:lipoprotein metabolic process"/>
    <property type="evidence" value="ECO:0007669"/>
    <property type="project" value="TreeGrafter"/>
</dbReference>
<evidence type="ECO:0000256" key="1">
    <source>
        <dbReference type="ARBA" id="ARBA00004240"/>
    </source>
</evidence>
<comment type="subcellular location">
    <subcellularLocation>
        <location evidence="1">Endoplasmic reticulum</location>
    </subcellularLocation>
</comment>
<evidence type="ECO:0000313" key="8">
    <source>
        <dbReference type="WBParaSite" id="ACRNAN_scaffold391.g14885.t1"/>
    </source>
</evidence>
<sequence>MKIHLLSLFLIFAFYNHALTDESKGEDKTERPSVSPPSNLNKTRLVIYEYDFKSETTIYDNKIGQDKGVKTKIDAKYIFEMLHHDLDGHILARYQLVECISGPCDKPMPDVYVDFVQGGQNLKGVYIKLEEGQVPEWNMLLALVHTIQTPAKSGAGDDQVVLTPYGHCSYNFMKPQDMHFVRKIQDCDFNMDKNHTLIDGVVKFDYHQVIDYRQNKKIDADIVFVEATEQFSIKSPLYDKWNLHIHSYTFLEMMNRTRRYMERYCDSELKASQCATDVFGAQPIGRNWRDIINKVSLAPTEIYTPFNLLVEKYRNHFYQKKEEAICDKHSRIFRELVRVVEHTSPKEIQATLEKPENDVVLPVLAEVLGSVGTTETLELAKEYFTKVAPQVLTHYIDSLVYTTNLTTTLLKELKNWIIEEKKGNSSEILDHLFLTTSSLLNRKCLESTSTLNACNNGKDNYPLWFINEITKCEEHQEKCIKNALEVLVNLPIKPTYIYASQFLCSKDVTSSTQLAALNLLSRSDPSFLQMEIIRKLVFIFRNACPNPVTKTEAALALDVLLRGVPEQQLVGSYLLRSESNTSDDPEKWQYFYDSVLQQKESSEKINDYWSNLRSFKLFRPNYHQRALIASSNVHANMIPAGKALHLDLLSKTMLFDTTGISAISDLEAENIENKETTEEIPEAKIQLEILGHRYPAKSAFHGLGQLMSLIWGANGETFKAHESNLVFREFSGKIPLMSGVSLDLNFGGAISLKILGEAEISLWNRHSRIVMLNNVSVTLDAFAQLVTPQTRLDSAKSKISVVGSVVNELTSEFAAKPYSYCNKLSYNNFILKNRYKQYDSMGKKQHSFKDEYKIPCQTLRPSQKISHMCQMIEKDN</sequence>
<protein>
    <submittedName>
        <fullName evidence="8">MTP large subunit lipid-binding domain-containing protein</fullName>
    </submittedName>
</protein>
<evidence type="ECO:0000313" key="7">
    <source>
        <dbReference type="Proteomes" id="UP000887540"/>
    </source>
</evidence>
<dbReference type="GO" id="GO:0005548">
    <property type="term" value="F:phospholipid transporter activity"/>
    <property type="evidence" value="ECO:0007669"/>
    <property type="project" value="InterPro"/>
</dbReference>
<dbReference type="InterPro" id="IPR039988">
    <property type="entry name" value="MTTP"/>
</dbReference>
<accession>A0A914DTW5</accession>
<evidence type="ECO:0000259" key="6">
    <source>
        <dbReference type="Pfam" id="PF19444"/>
    </source>
</evidence>
<keyword evidence="4" id="KW-0256">Endoplasmic reticulum</keyword>
<dbReference type="Pfam" id="PF19444">
    <property type="entry name" value="MTP_lip_bd"/>
    <property type="match status" value="1"/>
</dbReference>
<keyword evidence="7" id="KW-1185">Reference proteome</keyword>
<evidence type="ECO:0000256" key="5">
    <source>
        <dbReference type="SAM" id="SignalP"/>
    </source>
</evidence>
<dbReference type="PANTHER" id="PTHR13024">
    <property type="entry name" value="MICROSOMAL TRIGLYCERIDE TRANSFER PROTEIN, LARGE SUBUNIT"/>
    <property type="match status" value="1"/>
</dbReference>
<dbReference type="WBParaSite" id="ACRNAN_scaffold391.g14885.t1">
    <property type="protein sequence ID" value="ACRNAN_scaffold391.g14885.t1"/>
    <property type="gene ID" value="ACRNAN_scaffold391.g14885"/>
</dbReference>